<dbReference type="Pfam" id="PF01850">
    <property type="entry name" value="PIN"/>
    <property type="match status" value="1"/>
</dbReference>
<reference evidence="2 3" key="1">
    <citation type="submission" date="2021-03" db="EMBL/GenBank/DDBJ databases">
        <title>Genomic Encyclopedia of Type Strains, Phase IV (KMG-IV): sequencing the most valuable type-strain genomes for metagenomic binning, comparative biology and taxonomic classification.</title>
        <authorList>
            <person name="Goeker M."/>
        </authorList>
    </citation>
    <scope>NUCLEOTIDE SEQUENCE [LARGE SCALE GENOMIC DNA]</scope>
    <source>
        <strain evidence="2 3">DSM 26427</strain>
    </source>
</reference>
<dbReference type="InterPro" id="IPR029060">
    <property type="entry name" value="PIN-like_dom_sf"/>
</dbReference>
<dbReference type="SUPFAM" id="SSF88723">
    <property type="entry name" value="PIN domain-like"/>
    <property type="match status" value="1"/>
</dbReference>
<dbReference type="Proteomes" id="UP000823786">
    <property type="component" value="Unassembled WGS sequence"/>
</dbReference>
<dbReference type="PANTHER" id="PTHR36173:SF2">
    <property type="entry name" value="RIBONUCLEASE VAPC16"/>
    <property type="match status" value="1"/>
</dbReference>
<dbReference type="InterPro" id="IPR052919">
    <property type="entry name" value="TA_system_RNase"/>
</dbReference>
<dbReference type="EMBL" id="JAGGJV010000004">
    <property type="protein sequence ID" value="MBP1859277.1"/>
    <property type="molecule type" value="Genomic_DNA"/>
</dbReference>
<evidence type="ECO:0000313" key="3">
    <source>
        <dbReference type="Proteomes" id="UP000823786"/>
    </source>
</evidence>
<proteinExistence type="predicted"/>
<evidence type="ECO:0000259" key="1">
    <source>
        <dbReference type="Pfam" id="PF01850"/>
    </source>
</evidence>
<accession>A0ABS4EMV8</accession>
<feature type="domain" description="PIN" evidence="1">
    <location>
        <begin position="4"/>
        <end position="121"/>
    </location>
</feature>
<name>A0ABS4EMV8_9HYPH</name>
<dbReference type="PANTHER" id="PTHR36173">
    <property type="entry name" value="RIBONUCLEASE VAPC16-RELATED"/>
    <property type="match status" value="1"/>
</dbReference>
<keyword evidence="3" id="KW-1185">Reference proteome</keyword>
<dbReference type="CDD" id="cd09872">
    <property type="entry name" value="PIN_Sll0205-like"/>
    <property type="match status" value="1"/>
</dbReference>
<organism evidence="2 3">
    <name type="scientific">Rhizobium herbae</name>
    <dbReference type="NCBI Taxonomy" id="508661"/>
    <lineage>
        <taxon>Bacteria</taxon>
        <taxon>Pseudomonadati</taxon>
        <taxon>Pseudomonadota</taxon>
        <taxon>Alphaproteobacteria</taxon>
        <taxon>Hyphomicrobiales</taxon>
        <taxon>Rhizobiaceae</taxon>
        <taxon>Rhizobium/Agrobacterium group</taxon>
        <taxon>Rhizobium</taxon>
    </lineage>
</organism>
<evidence type="ECO:0000313" key="2">
    <source>
        <dbReference type="EMBL" id="MBP1859277.1"/>
    </source>
</evidence>
<dbReference type="InterPro" id="IPR002716">
    <property type="entry name" value="PIN_dom"/>
</dbReference>
<comment type="caution">
    <text evidence="2">The sequence shown here is derived from an EMBL/GenBank/DDBJ whole genome shotgun (WGS) entry which is preliminary data.</text>
</comment>
<dbReference type="RefSeq" id="WP_209853221.1">
    <property type="nucleotide sequence ID" value="NZ_JAGGJV010000004.1"/>
</dbReference>
<gene>
    <name evidence="2" type="ORF">J2Z75_002789</name>
</gene>
<protein>
    <submittedName>
        <fullName evidence="2">PIN domain nuclease of toxin-antitoxin system</fullName>
    </submittedName>
</protein>
<dbReference type="InterPro" id="IPR041705">
    <property type="entry name" value="PIN_Sll0205"/>
</dbReference>
<sequence length="130" mass="14599">MRLLLDTHILIWAAGDIDLLPSGIRRLIEDAANELLFSPASIWETAIKHGLGRDDFRTDPFVLRYRLLENGYIELPINSEHAIAIAGLPLLHKDPFDRILIAQSIIEGVPLITVDDVVLRYPGLPKYPPV</sequence>